<feature type="transmembrane region" description="Helical" evidence="1">
    <location>
        <begin position="153"/>
        <end position="171"/>
    </location>
</feature>
<comment type="caution">
    <text evidence="2">The sequence shown here is derived from an EMBL/GenBank/DDBJ whole genome shotgun (WGS) entry which is preliminary data.</text>
</comment>
<keyword evidence="1" id="KW-0812">Transmembrane</keyword>
<dbReference type="Proteomes" id="UP000574690">
    <property type="component" value="Unassembled WGS sequence"/>
</dbReference>
<evidence type="ECO:0000313" key="2">
    <source>
        <dbReference type="EMBL" id="NUQ89052.1"/>
    </source>
</evidence>
<gene>
    <name evidence="2" type="ORF">HOQ43_11390</name>
</gene>
<dbReference type="AlphaFoldDB" id="A0A850CB99"/>
<keyword evidence="1" id="KW-0472">Membrane</keyword>
<dbReference type="EMBL" id="JABFXE010000467">
    <property type="protein sequence ID" value="NUQ89052.1"/>
    <property type="molecule type" value="Genomic_DNA"/>
</dbReference>
<feature type="transmembrane region" description="Helical" evidence="1">
    <location>
        <begin position="58"/>
        <end position="76"/>
    </location>
</feature>
<feature type="transmembrane region" description="Helical" evidence="1">
    <location>
        <begin position="129"/>
        <end position="147"/>
    </location>
</feature>
<organism evidence="2 3">
    <name type="scientific">Glycomyces artemisiae</name>
    <dbReference type="NCBI Taxonomy" id="1076443"/>
    <lineage>
        <taxon>Bacteria</taxon>
        <taxon>Bacillati</taxon>
        <taxon>Actinomycetota</taxon>
        <taxon>Actinomycetes</taxon>
        <taxon>Glycomycetales</taxon>
        <taxon>Glycomycetaceae</taxon>
        <taxon>Glycomyces</taxon>
    </lineage>
</organism>
<name>A0A850CB99_9ACTN</name>
<keyword evidence="1" id="KW-1133">Transmembrane helix</keyword>
<accession>A0A850CB99</accession>
<feature type="transmembrane region" description="Helical" evidence="1">
    <location>
        <begin position="244"/>
        <end position="266"/>
    </location>
</feature>
<sequence length="384" mass="41771">MDNQTPESARIDLPITVESAEPHTPAAASHAARTRACPHRLRWADRSFPSRYATVKNVLLAAAALAVAAGCMAEGARALQAGLGDAADFSARFGLYLGVLAMFAATTLAAGPIEYLRTLRSAHRPNRRVFILHNIGLIVLAGFALTMSANREWLVFALIPPVLMMQLLGALRLQLTDRTACAADPELPPVLQRARRGVQPEPATDKERADAFGPRMVIEGFDSWACTHMVWWRQLRRRAKIRGLFADAVQSLYLLGSVAAATALVVNDERYGIPEMEGVEVIPFAAVCVLAVLNNLAYQTATSGPHMHRPPGYVIAWSAVAYLLTASLAAWTAVLLDRPYLWAVVPSALYMIYLLADRALTQTPLSQCQARPGFHPCVLAELNT</sequence>
<feature type="transmembrane region" description="Helical" evidence="1">
    <location>
        <begin position="313"/>
        <end position="334"/>
    </location>
</feature>
<evidence type="ECO:0000313" key="3">
    <source>
        <dbReference type="Proteomes" id="UP000574690"/>
    </source>
</evidence>
<feature type="transmembrane region" description="Helical" evidence="1">
    <location>
        <begin position="96"/>
        <end position="117"/>
    </location>
</feature>
<feature type="transmembrane region" description="Helical" evidence="1">
    <location>
        <begin position="281"/>
        <end position="301"/>
    </location>
</feature>
<evidence type="ECO:0000256" key="1">
    <source>
        <dbReference type="SAM" id="Phobius"/>
    </source>
</evidence>
<feature type="transmembrane region" description="Helical" evidence="1">
    <location>
        <begin position="340"/>
        <end position="356"/>
    </location>
</feature>
<proteinExistence type="predicted"/>
<protein>
    <submittedName>
        <fullName evidence="2">Uncharacterized protein</fullName>
    </submittedName>
</protein>
<reference evidence="2 3" key="1">
    <citation type="submission" date="2020-05" db="EMBL/GenBank/DDBJ databases">
        <title>DNA-SIP metagenomic assembled genomes.</title>
        <authorList>
            <person name="Yu J."/>
        </authorList>
    </citation>
    <scope>NUCLEOTIDE SEQUENCE [LARGE SCALE GENOMIC DNA]</scope>
    <source>
        <strain evidence="2">Bin5.27</strain>
    </source>
</reference>